<dbReference type="OrthoDB" id="438440at2759"/>
<dbReference type="PANTHER" id="PTHR46640:SF1">
    <property type="entry name" value="FUNGAL LIPASE-LIKE DOMAIN-CONTAINING PROTEIN-RELATED"/>
    <property type="match status" value="1"/>
</dbReference>
<dbReference type="GO" id="GO:0016787">
    <property type="term" value="F:hydrolase activity"/>
    <property type="evidence" value="ECO:0007669"/>
    <property type="project" value="UniProtKB-KW"/>
</dbReference>
<dbReference type="InterPro" id="IPR029058">
    <property type="entry name" value="AB_hydrolase_fold"/>
</dbReference>
<dbReference type="Gene3D" id="3.40.50.1820">
    <property type="entry name" value="alpha/beta hydrolase"/>
    <property type="match status" value="1"/>
</dbReference>
<protein>
    <submittedName>
        <fullName evidence="3">Uncharacterized protein</fullName>
    </submittedName>
</protein>
<keyword evidence="1" id="KW-0378">Hydrolase</keyword>
<dbReference type="SUPFAM" id="SSF53474">
    <property type="entry name" value="alpha/beta-Hydrolases"/>
    <property type="match status" value="1"/>
</dbReference>
<gene>
    <name evidence="3" type="ORF">BC936DRAFT_147780</name>
</gene>
<dbReference type="InterPro" id="IPR051299">
    <property type="entry name" value="AB_hydrolase_lip/est"/>
</dbReference>
<accession>A0A433DKZ9</accession>
<dbReference type="EMBL" id="RBNI01000681">
    <property type="protein sequence ID" value="RUP51509.1"/>
    <property type="molecule type" value="Genomic_DNA"/>
</dbReference>
<evidence type="ECO:0000313" key="3">
    <source>
        <dbReference type="EMBL" id="RUP51509.1"/>
    </source>
</evidence>
<comment type="caution">
    <text evidence="3">The sequence shown here is derived from an EMBL/GenBank/DDBJ whole genome shotgun (WGS) entry which is preliminary data.</text>
</comment>
<reference evidence="3 4" key="1">
    <citation type="journal article" date="2018" name="New Phytol.">
        <title>Phylogenomics of Endogonaceae and evolution of mycorrhizas within Mucoromycota.</title>
        <authorList>
            <person name="Chang Y."/>
            <person name="Desiro A."/>
            <person name="Na H."/>
            <person name="Sandor L."/>
            <person name="Lipzen A."/>
            <person name="Clum A."/>
            <person name="Barry K."/>
            <person name="Grigoriev I.V."/>
            <person name="Martin F.M."/>
            <person name="Stajich J.E."/>
            <person name="Smith M.E."/>
            <person name="Bonito G."/>
            <person name="Spatafora J.W."/>
        </authorList>
    </citation>
    <scope>NUCLEOTIDE SEQUENCE [LARGE SCALE GENOMIC DNA]</scope>
    <source>
        <strain evidence="3 4">GMNB39</strain>
    </source>
</reference>
<feature type="chain" id="PRO_5019562074" evidence="2">
    <location>
        <begin position="22"/>
        <end position="198"/>
    </location>
</feature>
<evidence type="ECO:0000256" key="1">
    <source>
        <dbReference type="ARBA" id="ARBA00022801"/>
    </source>
</evidence>
<dbReference type="PANTHER" id="PTHR46640">
    <property type="entry name" value="TRIACYLGLYCEROL LIPASE, PUTATIVE (AFU_ORTHOLOGUE AFUA_6G06510)-RELATED"/>
    <property type="match status" value="1"/>
</dbReference>
<evidence type="ECO:0000313" key="4">
    <source>
        <dbReference type="Proteomes" id="UP000268093"/>
    </source>
</evidence>
<dbReference type="AlphaFoldDB" id="A0A433DKZ9"/>
<feature type="signal peptide" evidence="2">
    <location>
        <begin position="1"/>
        <end position="21"/>
    </location>
</feature>
<keyword evidence="2" id="KW-0732">Signal</keyword>
<sequence length="198" mass="21597">MLSKFTLIPLCILLAATCTYAAPSARLAHDRRAAPQIESNKTLVPASELSPLEDYAKLAAVAYCKLDTWICGSLCNTLQQTTLVMSFSMPGARATGYIARNDVTQSIYVAFRGTFYMANFLQDANLILVPYPSVEGALVRKGCHEYLIHGSPVLVTFCLFRSFACKTNAGPSLSIFLQVFTKPSSALPIKSTRALMNK</sequence>
<dbReference type="Proteomes" id="UP000268093">
    <property type="component" value="Unassembled WGS sequence"/>
</dbReference>
<evidence type="ECO:0000256" key="2">
    <source>
        <dbReference type="SAM" id="SignalP"/>
    </source>
</evidence>
<name>A0A433DKZ9_9FUNG</name>
<proteinExistence type="predicted"/>
<keyword evidence="4" id="KW-1185">Reference proteome</keyword>
<organism evidence="3 4">
    <name type="scientific">Jimgerdemannia flammicorona</name>
    <dbReference type="NCBI Taxonomy" id="994334"/>
    <lineage>
        <taxon>Eukaryota</taxon>
        <taxon>Fungi</taxon>
        <taxon>Fungi incertae sedis</taxon>
        <taxon>Mucoromycota</taxon>
        <taxon>Mucoromycotina</taxon>
        <taxon>Endogonomycetes</taxon>
        <taxon>Endogonales</taxon>
        <taxon>Endogonaceae</taxon>
        <taxon>Jimgerdemannia</taxon>
    </lineage>
</organism>